<dbReference type="EMBL" id="GEDG01027301">
    <property type="protein sequence ID" value="JAP13934.1"/>
    <property type="molecule type" value="Transcribed_RNA"/>
</dbReference>
<keyword evidence="1" id="KW-1133">Transmembrane helix</keyword>
<evidence type="ECO:0000313" key="2">
    <source>
        <dbReference type="EMBL" id="JAP13934.1"/>
    </source>
</evidence>
<evidence type="ECO:0000256" key="1">
    <source>
        <dbReference type="SAM" id="Phobius"/>
    </source>
</evidence>
<protein>
    <submittedName>
        <fullName evidence="2">Putative ovule protein</fullName>
    </submittedName>
</protein>
<accession>A0A0V0H0M0</accession>
<reference evidence="2" key="1">
    <citation type="submission" date="2015-12" db="EMBL/GenBank/DDBJ databases">
        <title>Gene expression during late stages of embryo sac development: a critical building block for successful pollen-pistil interactions.</title>
        <authorList>
            <person name="Liu Y."/>
            <person name="Joly V."/>
            <person name="Sabar M."/>
            <person name="Matton D.P."/>
        </authorList>
    </citation>
    <scope>NUCLEOTIDE SEQUENCE</scope>
</reference>
<keyword evidence="1" id="KW-0472">Membrane</keyword>
<feature type="transmembrane region" description="Helical" evidence="1">
    <location>
        <begin position="6"/>
        <end position="30"/>
    </location>
</feature>
<proteinExistence type="predicted"/>
<sequence length="123" mass="15200">LGFPTYLYLLLSCIYLLNFYQFSFSLELIYRIVLSVDSVNIRVRSEDVQKRERRESRGVEVRTVRGIREREKRKLRLKYRKRGRSIQIKHNKKRLYLLCFELPRPHLWDYIEYVVFCCVMNFR</sequence>
<dbReference type="AlphaFoldDB" id="A0A0V0H0M0"/>
<name>A0A0V0H0M0_SOLCH</name>
<feature type="non-terminal residue" evidence="2">
    <location>
        <position position="1"/>
    </location>
</feature>
<organism evidence="2">
    <name type="scientific">Solanum chacoense</name>
    <name type="common">Chaco potato</name>
    <dbReference type="NCBI Taxonomy" id="4108"/>
    <lineage>
        <taxon>Eukaryota</taxon>
        <taxon>Viridiplantae</taxon>
        <taxon>Streptophyta</taxon>
        <taxon>Embryophyta</taxon>
        <taxon>Tracheophyta</taxon>
        <taxon>Spermatophyta</taxon>
        <taxon>Magnoliopsida</taxon>
        <taxon>eudicotyledons</taxon>
        <taxon>Gunneridae</taxon>
        <taxon>Pentapetalae</taxon>
        <taxon>asterids</taxon>
        <taxon>lamiids</taxon>
        <taxon>Solanales</taxon>
        <taxon>Solanaceae</taxon>
        <taxon>Solanoideae</taxon>
        <taxon>Solaneae</taxon>
        <taxon>Solanum</taxon>
    </lineage>
</organism>
<keyword evidence="1" id="KW-0812">Transmembrane</keyword>